<dbReference type="Proteomes" id="UP000054007">
    <property type="component" value="Unassembled WGS sequence"/>
</dbReference>
<dbReference type="GO" id="GO:0051539">
    <property type="term" value="F:4 iron, 4 sulfur cluster binding"/>
    <property type="evidence" value="ECO:0007669"/>
    <property type="project" value="TreeGrafter"/>
</dbReference>
<dbReference type="PANTHER" id="PTHR43011">
    <property type="entry name" value="IRON-SULFUR CLUSTER ASSEMBLY 2 HOMOLOG, MITOCHONDRIAL"/>
    <property type="match status" value="1"/>
</dbReference>
<dbReference type="Pfam" id="PF01521">
    <property type="entry name" value="Fe-S_biosyn"/>
    <property type="match status" value="1"/>
</dbReference>
<dbReference type="SUPFAM" id="SSF89360">
    <property type="entry name" value="HesB-like domain"/>
    <property type="match status" value="1"/>
</dbReference>
<name>A0A0D7BKX5_9AGAR</name>
<dbReference type="EMBL" id="KN880458">
    <property type="protein sequence ID" value="KIY71132.1"/>
    <property type="molecule type" value="Genomic_DNA"/>
</dbReference>
<accession>A0A0D7BKX5</accession>
<feature type="domain" description="Core" evidence="2">
    <location>
        <begin position="79"/>
        <end position="184"/>
    </location>
</feature>
<protein>
    <recommendedName>
        <fullName evidence="2">Core domain-containing protein</fullName>
    </recommendedName>
</protein>
<dbReference type="FunFam" id="2.60.300.12:FF:000010">
    <property type="entry name" value="Unplaced genomic scaffold supercont1.5, whole genome shotgun sequence"/>
    <property type="match status" value="1"/>
</dbReference>
<evidence type="ECO:0000259" key="2">
    <source>
        <dbReference type="Pfam" id="PF01521"/>
    </source>
</evidence>
<dbReference type="GO" id="GO:0005506">
    <property type="term" value="F:iron ion binding"/>
    <property type="evidence" value="ECO:0007669"/>
    <property type="project" value="TreeGrafter"/>
</dbReference>
<dbReference type="InterPro" id="IPR035903">
    <property type="entry name" value="HesB-like_dom_sf"/>
</dbReference>
<dbReference type="AlphaFoldDB" id="A0A0D7BKX5"/>
<dbReference type="GO" id="GO:0005739">
    <property type="term" value="C:mitochondrion"/>
    <property type="evidence" value="ECO:0007669"/>
    <property type="project" value="TreeGrafter"/>
</dbReference>
<dbReference type="NCBIfam" id="TIGR00049">
    <property type="entry name" value="iron-sulfur cluster assembly accessory protein"/>
    <property type="match status" value="1"/>
</dbReference>
<dbReference type="PANTHER" id="PTHR43011:SF1">
    <property type="entry name" value="IRON-SULFUR CLUSTER ASSEMBLY 2 HOMOLOG, MITOCHONDRIAL"/>
    <property type="match status" value="1"/>
</dbReference>
<evidence type="ECO:0000256" key="1">
    <source>
        <dbReference type="ARBA" id="ARBA00006718"/>
    </source>
</evidence>
<dbReference type="OrthoDB" id="1938621at2759"/>
<dbReference type="STRING" id="1314674.A0A0D7BKX5"/>
<dbReference type="InterPro" id="IPR000361">
    <property type="entry name" value="ATAP_core_dom"/>
</dbReference>
<proteinExistence type="inferred from homology"/>
<dbReference type="Gene3D" id="2.60.300.12">
    <property type="entry name" value="HesB-like domain"/>
    <property type="match status" value="1"/>
</dbReference>
<dbReference type="InterPro" id="IPR016092">
    <property type="entry name" value="ATAP"/>
</dbReference>
<keyword evidence="4" id="KW-1185">Reference proteome</keyword>
<comment type="similarity">
    <text evidence="1">Belongs to the HesB/IscA family.</text>
</comment>
<dbReference type="GO" id="GO:0051537">
    <property type="term" value="F:2 iron, 2 sulfur cluster binding"/>
    <property type="evidence" value="ECO:0007669"/>
    <property type="project" value="TreeGrafter"/>
</dbReference>
<dbReference type="GO" id="GO:0016226">
    <property type="term" value="P:iron-sulfur cluster assembly"/>
    <property type="evidence" value="ECO:0007669"/>
    <property type="project" value="InterPro"/>
</dbReference>
<evidence type="ECO:0000313" key="3">
    <source>
        <dbReference type="EMBL" id="KIY71132.1"/>
    </source>
</evidence>
<sequence>MSLLRSVRCLSRAVSRPPAVIRRAPSALLSRSFQTSTIQRIAIQRPSATQTKVVSSPSKEYLEEEEIDVELIPSAKIAINVTDRAAEQLRTIAQREGNPDAALRIAVESGGCHGYQYKMELARERVGDDYHLSHPTIQPSNLLVDAVSLTLLNGATLDYATELIGSTFRIAENPNAKGSGCGCGVSWELKE</sequence>
<gene>
    <name evidence="3" type="ORF">CYLTODRAFT_419134</name>
</gene>
<reference evidence="3 4" key="1">
    <citation type="journal article" date="2015" name="Fungal Genet. Biol.">
        <title>Evolution of novel wood decay mechanisms in Agaricales revealed by the genome sequences of Fistulina hepatica and Cylindrobasidium torrendii.</title>
        <authorList>
            <person name="Floudas D."/>
            <person name="Held B.W."/>
            <person name="Riley R."/>
            <person name="Nagy L.G."/>
            <person name="Koehler G."/>
            <person name="Ransdell A.S."/>
            <person name="Younus H."/>
            <person name="Chow J."/>
            <person name="Chiniquy J."/>
            <person name="Lipzen A."/>
            <person name="Tritt A."/>
            <person name="Sun H."/>
            <person name="Haridas S."/>
            <person name="LaButti K."/>
            <person name="Ohm R.A."/>
            <person name="Kues U."/>
            <person name="Blanchette R.A."/>
            <person name="Grigoriev I.V."/>
            <person name="Minto R.E."/>
            <person name="Hibbett D.S."/>
        </authorList>
    </citation>
    <scope>NUCLEOTIDE SEQUENCE [LARGE SCALE GENOMIC DNA]</scope>
    <source>
        <strain evidence="3 4">FP15055 ss-10</strain>
    </source>
</reference>
<evidence type="ECO:0000313" key="4">
    <source>
        <dbReference type="Proteomes" id="UP000054007"/>
    </source>
</evidence>
<organism evidence="3 4">
    <name type="scientific">Cylindrobasidium torrendii FP15055 ss-10</name>
    <dbReference type="NCBI Taxonomy" id="1314674"/>
    <lineage>
        <taxon>Eukaryota</taxon>
        <taxon>Fungi</taxon>
        <taxon>Dikarya</taxon>
        <taxon>Basidiomycota</taxon>
        <taxon>Agaricomycotina</taxon>
        <taxon>Agaricomycetes</taxon>
        <taxon>Agaricomycetidae</taxon>
        <taxon>Agaricales</taxon>
        <taxon>Marasmiineae</taxon>
        <taxon>Physalacriaceae</taxon>
        <taxon>Cylindrobasidium</taxon>
    </lineage>
</organism>